<dbReference type="InterPro" id="IPR020946">
    <property type="entry name" value="Flavin_mOase-like"/>
</dbReference>
<keyword evidence="7" id="KW-0521">NADP</keyword>
<dbReference type="InterPro" id="IPR051820">
    <property type="entry name" value="FAD-binding_MO"/>
</dbReference>
<evidence type="ECO:0000313" key="17">
    <source>
        <dbReference type="Proteomes" id="UP000050509"/>
    </source>
</evidence>
<dbReference type="GO" id="GO:0004499">
    <property type="term" value="F:N,N-dimethylaniline monooxygenase activity"/>
    <property type="evidence" value="ECO:0007669"/>
    <property type="project" value="InterPro"/>
</dbReference>
<evidence type="ECO:0000256" key="13">
    <source>
        <dbReference type="ARBA" id="ARBA00073152"/>
    </source>
</evidence>
<keyword evidence="17" id="KW-1185">Reference proteome</keyword>
<dbReference type="InterPro" id="IPR036188">
    <property type="entry name" value="FAD/NAD-bd_sf"/>
</dbReference>
<proteinExistence type="inferred from homology"/>
<dbReference type="Gene3D" id="3.50.50.60">
    <property type="entry name" value="FAD/NAD(P)-binding domain"/>
    <property type="match status" value="2"/>
</dbReference>
<dbReference type="PRINTS" id="PR00469">
    <property type="entry name" value="PNDRDTASEII"/>
</dbReference>
<accession>A0A0P9DSC5</accession>
<comment type="function">
    <text evidence="12">Monooxygenase able to convert a wide range of ketones to the corresponding esters or lactones via a Baeyer-Villiger oxidation reaction. Can act on long-chain aliphatic ketones (2-hexanone to 2-dodecanone) and on aromatic ketones (phenylacetone and benzylacetone). Is also able to catalyze enantioselective sulfoxidation of methyl-p-tolylsulfide. In vivo, likely functions as a BVMO, but the exact nature of the physiological substrate(s) remains to be established.</text>
</comment>
<evidence type="ECO:0000256" key="7">
    <source>
        <dbReference type="ARBA" id="ARBA00022857"/>
    </source>
</evidence>
<keyword evidence="15" id="KW-1133">Transmembrane helix</keyword>
<dbReference type="PANTHER" id="PTHR43872">
    <property type="entry name" value="MONOOXYGENASE, PUTATIVE (AFU_ORTHOLOGUE AFUA_8G02570)-RELATED"/>
    <property type="match status" value="1"/>
</dbReference>
<comment type="similarity">
    <text evidence="3">Belongs to the FAD-binding monooxygenase family.</text>
</comment>
<name>A0A0P9DSC5_9CHLR</name>
<evidence type="ECO:0000256" key="5">
    <source>
        <dbReference type="ARBA" id="ARBA00022630"/>
    </source>
</evidence>
<dbReference type="GO" id="GO:0050661">
    <property type="term" value="F:NADP binding"/>
    <property type="evidence" value="ECO:0007669"/>
    <property type="project" value="InterPro"/>
</dbReference>
<evidence type="ECO:0000256" key="3">
    <source>
        <dbReference type="ARBA" id="ARBA00010139"/>
    </source>
</evidence>
<gene>
    <name evidence="16" type="ORF">SE17_11505</name>
</gene>
<dbReference type="PANTHER" id="PTHR43872:SF1">
    <property type="entry name" value="MONOOXYGENASE, PUTATIVE (AFU_ORTHOLOGUE AFUA_8G02570)-RELATED"/>
    <property type="match status" value="1"/>
</dbReference>
<evidence type="ECO:0000313" key="16">
    <source>
        <dbReference type="EMBL" id="KPV53113.1"/>
    </source>
</evidence>
<keyword evidence="10 15" id="KW-0472">Membrane</keyword>
<dbReference type="FunFam" id="3.50.50.60:FF:000213">
    <property type="entry name" value="FAD-containing monooxygenase EthA"/>
    <property type="match status" value="1"/>
</dbReference>
<dbReference type="PATRIC" id="fig|186479.3.peg.7021"/>
<evidence type="ECO:0000256" key="6">
    <source>
        <dbReference type="ARBA" id="ARBA00022827"/>
    </source>
</evidence>
<evidence type="ECO:0000256" key="1">
    <source>
        <dbReference type="ARBA" id="ARBA00001974"/>
    </source>
</evidence>
<keyword evidence="5" id="KW-0285">Flavoprotein</keyword>
<dbReference type="Pfam" id="PF13450">
    <property type="entry name" value="NAD_binding_8"/>
    <property type="match status" value="1"/>
</dbReference>
<dbReference type="FunFam" id="3.50.50.60:FF:000228">
    <property type="entry name" value="FAD-containing monooxygenase EthA"/>
    <property type="match status" value="1"/>
</dbReference>
<evidence type="ECO:0000256" key="9">
    <source>
        <dbReference type="ARBA" id="ARBA00023033"/>
    </source>
</evidence>
<comment type="cofactor">
    <cofactor evidence="1">
        <name>FAD</name>
        <dbReference type="ChEBI" id="CHEBI:57692"/>
    </cofactor>
</comment>
<evidence type="ECO:0000256" key="10">
    <source>
        <dbReference type="ARBA" id="ARBA00023136"/>
    </source>
</evidence>
<dbReference type="EMBL" id="LJCR01000337">
    <property type="protein sequence ID" value="KPV53113.1"/>
    <property type="molecule type" value="Genomic_DNA"/>
</dbReference>
<evidence type="ECO:0000256" key="4">
    <source>
        <dbReference type="ARBA" id="ARBA00022475"/>
    </source>
</evidence>
<feature type="transmembrane region" description="Helical" evidence="15">
    <location>
        <begin position="6"/>
        <end position="24"/>
    </location>
</feature>
<sequence>MTTEHVDVLIVGAGIAGICAAYYLQTRCPAKRFAILEGRDSLGGTWDLFRYPGVRSDSHMHTFGYAFRPWQSSQAIAEGSDILNYLRETAEEFGIDRAIRYGHRVQRAAWSSADARWTVEAERGPNAEPVQFTCNFLYMCSGYYDYAAGYTPAWPGVERFAGSMVHPQFWPGDLDYAGKRVVVIGSGATAVTLIPALAGRAAHVTMLQRSPTYIVPSPAEDAITDWLHRHLPERLAFAIARWRLILLDMYYYRVMRRKPAFAKKMILQFVQQELGPGYDVATHFSPSYNPWDQRLCLAPDGDLFAAIRSGAASVVTDQIATFTETGIRLRSGQELAADIVVTATGLSLKLLGGVQLAVDGEPVDLSQTMSYKGTMYTGIPNLASAIGYTNASWTLKCELTATYIGRLLNYMDRHGYVQCIPRRQEGVEANTPIVDLTAGYVQRAAEMLPRQGSRMPWKMNQNFLHDLRSIRFSRVNDGTMVFARRGERAPQQASAERTLTPSG</sequence>
<dbReference type="Pfam" id="PF00743">
    <property type="entry name" value="FMO-like"/>
    <property type="match status" value="1"/>
</dbReference>
<evidence type="ECO:0000256" key="8">
    <source>
        <dbReference type="ARBA" id="ARBA00023002"/>
    </source>
</evidence>
<keyword evidence="9 16" id="KW-0503">Monooxygenase</keyword>
<dbReference type="GO" id="GO:0050660">
    <property type="term" value="F:flavin adenine dinucleotide binding"/>
    <property type="evidence" value="ECO:0007669"/>
    <property type="project" value="InterPro"/>
</dbReference>
<evidence type="ECO:0000256" key="12">
    <source>
        <dbReference type="ARBA" id="ARBA00059740"/>
    </source>
</evidence>
<organism evidence="16 17">
    <name type="scientific">Kouleothrix aurantiaca</name>
    <dbReference type="NCBI Taxonomy" id="186479"/>
    <lineage>
        <taxon>Bacteria</taxon>
        <taxon>Bacillati</taxon>
        <taxon>Chloroflexota</taxon>
        <taxon>Chloroflexia</taxon>
        <taxon>Chloroflexales</taxon>
        <taxon>Roseiflexineae</taxon>
        <taxon>Roseiflexaceae</taxon>
        <taxon>Kouleothrix</taxon>
    </lineage>
</organism>
<keyword evidence="6" id="KW-0274">FAD</keyword>
<dbReference type="SUPFAM" id="SSF51905">
    <property type="entry name" value="FAD/NAD(P)-binding domain"/>
    <property type="match status" value="1"/>
</dbReference>
<reference evidence="16 17" key="1">
    <citation type="submission" date="2015-09" db="EMBL/GenBank/DDBJ databases">
        <title>Draft genome sequence of Kouleothrix aurantiaca JCM 19913.</title>
        <authorList>
            <person name="Hemp J."/>
        </authorList>
    </citation>
    <scope>NUCLEOTIDE SEQUENCE [LARGE SCALE GENOMIC DNA]</scope>
    <source>
        <strain evidence="16 17">COM-B</strain>
    </source>
</reference>
<comment type="caution">
    <text evidence="16">The sequence shown here is derived from an EMBL/GenBank/DDBJ whole genome shotgun (WGS) entry which is preliminary data.</text>
</comment>
<keyword evidence="15" id="KW-0812">Transmembrane</keyword>
<comment type="catalytic activity">
    <reaction evidence="11">
        <text>ethionamide + NADPH + O2 + H(+) = ethionamide S-oxide + NADP(+) + H2O</text>
        <dbReference type="Rhea" id="RHEA:47616"/>
        <dbReference type="ChEBI" id="CHEBI:4885"/>
        <dbReference type="ChEBI" id="CHEBI:15377"/>
        <dbReference type="ChEBI" id="CHEBI:15378"/>
        <dbReference type="ChEBI" id="CHEBI:15379"/>
        <dbReference type="ChEBI" id="CHEBI:57783"/>
        <dbReference type="ChEBI" id="CHEBI:58349"/>
        <dbReference type="ChEBI" id="CHEBI:87805"/>
    </reaction>
</comment>
<dbReference type="Proteomes" id="UP000050509">
    <property type="component" value="Unassembled WGS sequence"/>
</dbReference>
<evidence type="ECO:0000256" key="11">
    <source>
        <dbReference type="ARBA" id="ARBA00051124"/>
    </source>
</evidence>
<comment type="subcellular location">
    <subcellularLocation>
        <location evidence="2">Cell membrane</location>
    </subcellularLocation>
</comment>
<evidence type="ECO:0000256" key="15">
    <source>
        <dbReference type="SAM" id="Phobius"/>
    </source>
</evidence>
<keyword evidence="8" id="KW-0560">Oxidoreductase</keyword>
<dbReference type="GO" id="GO:0005886">
    <property type="term" value="C:plasma membrane"/>
    <property type="evidence" value="ECO:0007669"/>
    <property type="project" value="UniProtKB-SubCell"/>
</dbReference>
<keyword evidence="4" id="KW-1003">Cell membrane</keyword>
<dbReference type="AlphaFoldDB" id="A0A0P9DSC5"/>
<evidence type="ECO:0000256" key="2">
    <source>
        <dbReference type="ARBA" id="ARBA00004236"/>
    </source>
</evidence>
<protein>
    <recommendedName>
        <fullName evidence="13">FAD-containing monooxygenase EthA</fullName>
    </recommendedName>
    <alternativeName>
        <fullName evidence="14">Prodrug activator EtaA</fullName>
    </alternativeName>
</protein>
<evidence type="ECO:0000256" key="14">
    <source>
        <dbReference type="ARBA" id="ARBA00078392"/>
    </source>
</evidence>